<dbReference type="STRING" id="101091.A0A1C7MVT5"/>
<dbReference type="AlphaFoldDB" id="A0A1C7MVT5"/>
<protein>
    <recommendedName>
        <fullName evidence="4">Retrotransposon gag domain-containing protein</fullName>
    </recommendedName>
</protein>
<dbReference type="InParanoid" id="A0A1C7MVT5"/>
<name>A0A1C7MVT5_9FUNG</name>
<evidence type="ECO:0008006" key="4">
    <source>
        <dbReference type="Google" id="ProtNLM"/>
    </source>
</evidence>
<keyword evidence="3" id="KW-1185">Reference proteome</keyword>
<evidence type="ECO:0000256" key="1">
    <source>
        <dbReference type="SAM" id="MobiDB-lite"/>
    </source>
</evidence>
<comment type="caution">
    <text evidence="2">The sequence shown here is derived from an EMBL/GenBank/DDBJ whole genome shotgun (WGS) entry which is preliminary data.</text>
</comment>
<sequence length="337" mass="38883">MSTSTNHSLVNYSSSPESTDNQLPSLLPLTEDITADNNTECSADSESKDTVMTETWINHREHKSQCSSIESTIMQLRDQVESLTIASVTATDKEQFQKNHQELKTVKAKLKYALDSQKLIKPSRDSIILPSGLPLFQWRGGLIQNDNQIVFENVNDVLNKFVTIVGSYGMNVNWHFKRLLPTCLNTRMNAWLSDFLHNHKNAKWSDVQNALIEKYGISNDKMQQSATNKLMNVKMYKNEDIDDFSDRFNVLQSEARVFEEHMLYQFFLSALPAPLSHQLSMFNATASNKKPNKIKFLMKDAQRLYNCIESLQWENKKNDKKRSFNDDYSSNYKKIKL</sequence>
<evidence type="ECO:0000313" key="2">
    <source>
        <dbReference type="EMBL" id="OBZ80923.1"/>
    </source>
</evidence>
<organism evidence="2 3">
    <name type="scientific">Choanephora cucurbitarum</name>
    <dbReference type="NCBI Taxonomy" id="101091"/>
    <lineage>
        <taxon>Eukaryota</taxon>
        <taxon>Fungi</taxon>
        <taxon>Fungi incertae sedis</taxon>
        <taxon>Mucoromycota</taxon>
        <taxon>Mucoromycotina</taxon>
        <taxon>Mucoromycetes</taxon>
        <taxon>Mucorales</taxon>
        <taxon>Mucorineae</taxon>
        <taxon>Choanephoraceae</taxon>
        <taxon>Choanephoroideae</taxon>
        <taxon>Choanephora</taxon>
    </lineage>
</organism>
<evidence type="ECO:0000313" key="3">
    <source>
        <dbReference type="Proteomes" id="UP000093000"/>
    </source>
</evidence>
<reference evidence="2 3" key="1">
    <citation type="submission" date="2016-03" db="EMBL/GenBank/DDBJ databases">
        <title>Choanephora cucurbitarum.</title>
        <authorList>
            <person name="Min B."/>
            <person name="Park H."/>
            <person name="Park J.-H."/>
            <person name="Shin H.-D."/>
            <person name="Choi I.-G."/>
        </authorList>
    </citation>
    <scope>NUCLEOTIDE SEQUENCE [LARGE SCALE GENOMIC DNA]</scope>
    <source>
        <strain evidence="2 3">KUS-F28377</strain>
    </source>
</reference>
<feature type="region of interest" description="Disordered" evidence="1">
    <location>
        <begin position="1"/>
        <end position="24"/>
    </location>
</feature>
<accession>A0A1C7MVT5</accession>
<dbReference type="Proteomes" id="UP000093000">
    <property type="component" value="Unassembled WGS sequence"/>
</dbReference>
<dbReference type="OrthoDB" id="2288066at2759"/>
<gene>
    <name evidence="2" type="ORF">A0J61_11028</name>
</gene>
<dbReference type="EMBL" id="LUGH01001602">
    <property type="protein sequence ID" value="OBZ80923.1"/>
    <property type="molecule type" value="Genomic_DNA"/>
</dbReference>
<proteinExistence type="predicted"/>